<gene>
    <name evidence="1" type="ORF">NV381_36850</name>
</gene>
<sequence>MNAVGEQLQRFIQDLMDRNQGDFKDGDFKDCQGAAADIKEMIQKLESTEVNFRRKLSEISAKQPPDKEKIIYLQGLVDGMGLAIKPMEIHYDNERVYRSEE</sequence>
<dbReference type="EMBL" id="JANQBD010000053">
    <property type="protein sequence ID" value="MCR8636741.1"/>
    <property type="molecule type" value="Genomic_DNA"/>
</dbReference>
<dbReference type="RefSeq" id="WP_258218236.1">
    <property type="nucleotide sequence ID" value="NZ_JANQBD010000053.1"/>
</dbReference>
<comment type="caution">
    <text evidence="1">The sequence shown here is derived from an EMBL/GenBank/DDBJ whole genome shotgun (WGS) entry which is preliminary data.</text>
</comment>
<accession>A0ABT1YU66</accession>
<dbReference type="Proteomes" id="UP001300012">
    <property type="component" value="Unassembled WGS sequence"/>
</dbReference>
<proteinExistence type="predicted"/>
<protein>
    <submittedName>
        <fullName evidence="1">Uncharacterized protein</fullName>
    </submittedName>
</protein>
<evidence type="ECO:0000313" key="1">
    <source>
        <dbReference type="EMBL" id="MCR8636741.1"/>
    </source>
</evidence>
<evidence type="ECO:0000313" key="2">
    <source>
        <dbReference type="Proteomes" id="UP001300012"/>
    </source>
</evidence>
<reference evidence="1 2" key="1">
    <citation type="submission" date="2022-08" db="EMBL/GenBank/DDBJ databases">
        <title>Paenibacillus endoradicis sp. nov., Paenibacillus radicibacter sp. nov and Paenibacillus pararadicis sp. nov., three cold-adapted plant growth-promoting bacteria isolated from root of Larix gmelinii in Great Khingan.</title>
        <authorList>
            <person name="Xue H."/>
        </authorList>
    </citation>
    <scope>NUCLEOTIDE SEQUENCE [LARGE SCALE GENOMIC DNA]</scope>
    <source>
        <strain evidence="1 2">N5-1-1-5</strain>
    </source>
</reference>
<keyword evidence="2" id="KW-1185">Reference proteome</keyword>
<organism evidence="1 2">
    <name type="scientific">Paenibacillus radicis</name>
    <name type="common">ex Xue et al. 2023</name>
    <dbReference type="NCBI Taxonomy" id="2972489"/>
    <lineage>
        <taxon>Bacteria</taxon>
        <taxon>Bacillati</taxon>
        <taxon>Bacillota</taxon>
        <taxon>Bacilli</taxon>
        <taxon>Bacillales</taxon>
        <taxon>Paenibacillaceae</taxon>
        <taxon>Paenibacillus</taxon>
    </lineage>
</organism>
<name>A0ABT1YU66_9BACL</name>